<comment type="similarity">
    <text evidence="1 6">Belongs to the sigma-70 factor family. ECF subfamily.</text>
</comment>
<evidence type="ECO:0000256" key="1">
    <source>
        <dbReference type="ARBA" id="ARBA00010641"/>
    </source>
</evidence>
<reference evidence="10 11" key="1">
    <citation type="submission" date="2017-08" db="EMBL/GenBank/DDBJ databases">
        <title>Infants hospitalized years apart are colonized by the same room-sourced microbial strains.</title>
        <authorList>
            <person name="Brooks B."/>
            <person name="Olm M.R."/>
            <person name="Firek B.A."/>
            <person name="Baker R."/>
            <person name="Thomas B.C."/>
            <person name="Morowitz M.J."/>
            <person name="Banfield J.F."/>
        </authorList>
    </citation>
    <scope>NUCLEOTIDE SEQUENCE [LARGE SCALE GENOMIC DNA]</scope>
    <source>
        <strain evidence="10">S2_005_003_R2_41</strain>
    </source>
</reference>
<evidence type="ECO:0000259" key="9">
    <source>
        <dbReference type="Pfam" id="PF08281"/>
    </source>
</evidence>
<dbReference type="InterPro" id="IPR000838">
    <property type="entry name" value="RNA_pol_sigma70_ECF_CS"/>
</dbReference>
<evidence type="ECO:0000313" key="10">
    <source>
        <dbReference type="EMBL" id="PZQ70193.1"/>
    </source>
</evidence>
<keyword evidence="4 6" id="KW-0238">DNA-binding</keyword>
<dbReference type="GO" id="GO:0006352">
    <property type="term" value="P:DNA-templated transcription initiation"/>
    <property type="evidence" value="ECO:0007669"/>
    <property type="project" value="InterPro"/>
</dbReference>
<evidence type="ECO:0000256" key="4">
    <source>
        <dbReference type="ARBA" id="ARBA00023125"/>
    </source>
</evidence>
<dbReference type="AlphaFoldDB" id="A0A2W5RSA5"/>
<dbReference type="EMBL" id="QFPP01000277">
    <property type="protein sequence ID" value="PZQ70193.1"/>
    <property type="molecule type" value="Genomic_DNA"/>
</dbReference>
<name>A0A2W5RSA5_VARPD</name>
<dbReference type="InterPro" id="IPR014284">
    <property type="entry name" value="RNA_pol_sigma-70_dom"/>
</dbReference>
<protein>
    <recommendedName>
        <fullName evidence="6">RNA polymerase sigma factor</fullName>
    </recommendedName>
</protein>
<dbReference type="NCBIfam" id="TIGR02937">
    <property type="entry name" value="sigma70-ECF"/>
    <property type="match status" value="1"/>
</dbReference>
<gene>
    <name evidence="10" type="ORF">DI563_18725</name>
</gene>
<dbReference type="Pfam" id="PF04542">
    <property type="entry name" value="Sigma70_r2"/>
    <property type="match status" value="1"/>
</dbReference>
<dbReference type="Gene3D" id="1.10.10.10">
    <property type="entry name" value="Winged helix-like DNA-binding domain superfamily/Winged helix DNA-binding domain"/>
    <property type="match status" value="1"/>
</dbReference>
<dbReference type="Pfam" id="PF08281">
    <property type="entry name" value="Sigma70_r4_2"/>
    <property type="match status" value="1"/>
</dbReference>
<organism evidence="10 11">
    <name type="scientific">Variovorax paradoxus</name>
    <dbReference type="NCBI Taxonomy" id="34073"/>
    <lineage>
        <taxon>Bacteria</taxon>
        <taxon>Pseudomonadati</taxon>
        <taxon>Pseudomonadota</taxon>
        <taxon>Betaproteobacteria</taxon>
        <taxon>Burkholderiales</taxon>
        <taxon>Comamonadaceae</taxon>
        <taxon>Variovorax</taxon>
    </lineage>
</organism>
<dbReference type="SUPFAM" id="SSF88946">
    <property type="entry name" value="Sigma2 domain of RNA polymerase sigma factors"/>
    <property type="match status" value="1"/>
</dbReference>
<dbReference type="InterPro" id="IPR007627">
    <property type="entry name" value="RNA_pol_sigma70_r2"/>
</dbReference>
<evidence type="ECO:0000259" key="8">
    <source>
        <dbReference type="Pfam" id="PF04542"/>
    </source>
</evidence>
<keyword evidence="5 6" id="KW-0804">Transcription</keyword>
<feature type="region of interest" description="Disordered" evidence="7">
    <location>
        <begin position="108"/>
        <end position="131"/>
    </location>
</feature>
<dbReference type="GO" id="GO:0016987">
    <property type="term" value="F:sigma factor activity"/>
    <property type="evidence" value="ECO:0007669"/>
    <property type="project" value="UniProtKB-KW"/>
</dbReference>
<dbReference type="Gene3D" id="1.10.1740.10">
    <property type="match status" value="1"/>
</dbReference>
<dbReference type="InterPro" id="IPR036388">
    <property type="entry name" value="WH-like_DNA-bd_sf"/>
</dbReference>
<accession>A0A2W5RSA5</accession>
<dbReference type="PANTHER" id="PTHR43133">
    <property type="entry name" value="RNA POLYMERASE ECF-TYPE SIGMA FACTO"/>
    <property type="match status" value="1"/>
</dbReference>
<sequence length="201" mass="22505">MPRCRCTGPSSPWCPLAESDDPDDELLSRLGRGEPQAARELVARKLPRVLALAQRLLGQRAEAEEVAQESFLRAWKQAPQWRRGEARFDTWLHRVVLNLCNDRLRAPRRRHEQSTDALPDAVDPGATPEQHYADRRMSQRVAVALAALPPRQREALVLFHYQELPQADAAALMGISVDALESLLARARRSLRATLADGGLP</sequence>
<dbReference type="GO" id="GO:0003677">
    <property type="term" value="F:DNA binding"/>
    <property type="evidence" value="ECO:0007669"/>
    <property type="project" value="UniProtKB-KW"/>
</dbReference>
<feature type="domain" description="RNA polymerase sigma factor 70 region 4 type 2" evidence="9">
    <location>
        <begin position="139"/>
        <end position="191"/>
    </location>
</feature>
<proteinExistence type="inferred from homology"/>
<dbReference type="CDD" id="cd06171">
    <property type="entry name" value="Sigma70_r4"/>
    <property type="match status" value="1"/>
</dbReference>
<evidence type="ECO:0000256" key="5">
    <source>
        <dbReference type="ARBA" id="ARBA00023163"/>
    </source>
</evidence>
<evidence type="ECO:0000256" key="3">
    <source>
        <dbReference type="ARBA" id="ARBA00023082"/>
    </source>
</evidence>
<dbReference type="PROSITE" id="PS01063">
    <property type="entry name" value="SIGMA70_ECF"/>
    <property type="match status" value="1"/>
</dbReference>
<dbReference type="InterPro" id="IPR013324">
    <property type="entry name" value="RNA_pol_sigma_r3/r4-like"/>
</dbReference>
<keyword evidence="3 6" id="KW-0731">Sigma factor</keyword>
<dbReference type="InterPro" id="IPR013325">
    <property type="entry name" value="RNA_pol_sigma_r2"/>
</dbReference>
<dbReference type="InterPro" id="IPR039425">
    <property type="entry name" value="RNA_pol_sigma-70-like"/>
</dbReference>
<dbReference type="InterPro" id="IPR013249">
    <property type="entry name" value="RNA_pol_sigma70_r4_t2"/>
</dbReference>
<dbReference type="Proteomes" id="UP000249135">
    <property type="component" value="Unassembled WGS sequence"/>
</dbReference>
<keyword evidence="2 6" id="KW-0805">Transcription regulation</keyword>
<evidence type="ECO:0000256" key="2">
    <source>
        <dbReference type="ARBA" id="ARBA00023015"/>
    </source>
</evidence>
<evidence type="ECO:0000313" key="11">
    <source>
        <dbReference type="Proteomes" id="UP000249135"/>
    </source>
</evidence>
<evidence type="ECO:0000256" key="6">
    <source>
        <dbReference type="RuleBase" id="RU000716"/>
    </source>
</evidence>
<comment type="caution">
    <text evidence="10">The sequence shown here is derived from an EMBL/GenBank/DDBJ whole genome shotgun (WGS) entry which is preliminary data.</text>
</comment>
<evidence type="ECO:0000256" key="7">
    <source>
        <dbReference type="SAM" id="MobiDB-lite"/>
    </source>
</evidence>
<dbReference type="SUPFAM" id="SSF88659">
    <property type="entry name" value="Sigma3 and sigma4 domains of RNA polymerase sigma factors"/>
    <property type="match status" value="1"/>
</dbReference>
<dbReference type="NCBIfam" id="NF004113">
    <property type="entry name" value="PRK05602.1"/>
    <property type="match status" value="1"/>
</dbReference>
<feature type="domain" description="RNA polymerase sigma-70 region 2" evidence="8">
    <location>
        <begin position="41"/>
        <end position="109"/>
    </location>
</feature>
<dbReference type="PANTHER" id="PTHR43133:SF8">
    <property type="entry name" value="RNA POLYMERASE SIGMA FACTOR HI_1459-RELATED"/>
    <property type="match status" value="1"/>
</dbReference>